<gene>
    <name evidence="2" type="ORF">U472_06650</name>
</gene>
<comment type="caution">
    <text evidence="2">The sequence shown here is derived from an EMBL/GenBank/DDBJ whole genome shotgun (WGS) entry which is preliminary data.</text>
</comment>
<name>A0A1C0AA36_9FIRM</name>
<dbReference type="EMBL" id="LWDV01000008">
    <property type="protein sequence ID" value="OCL27152.1"/>
    <property type="molecule type" value="Genomic_DNA"/>
</dbReference>
<dbReference type="OrthoDB" id="6024937at2"/>
<evidence type="ECO:0000259" key="1">
    <source>
        <dbReference type="Pfam" id="PF05239"/>
    </source>
</evidence>
<dbReference type="RefSeq" id="WP_068716749.1">
    <property type="nucleotide sequence ID" value="NZ_LWDV01000008.1"/>
</dbReference>
<evidence type="ECO:0000313" key="3">
    <source>
        <dbReference type="Proteomes" id="UP000093514"/>
    </source>
</evidence>
<dbReference type="Gene3D" id="2.30.30.240">
    <property type="entry name" value="PRC-barrel domain"/>
    <property type="match status" value="1"/>
</dbReference>
<dbReference type="NCBIfam" id="TIGR02888">
    <property type="entry name" value="spore_YlmC_YmxH"/>
    <property type="match status" value="1"/>
</dbReference>
<dbReference type="InterPro" id="IPR027275">
    <property type="entry name" value="PRC-brl_dom"/>
</dbReference>
<accession>A0A1C0AA36</accession>
<evidence type="ECO:0000313" key="2">
    <source>
        <dbReference type="EMBL" id="OCL27152.1"/>
    </source>
</evidence>
<dbReference type="AlphaFoldDB" id="A0A1C0AA36"/>
<proteinExistence type="predicted"/>
<dbReference type="SUPFAM" id="SSF50346">
    <property type="entry name" value="PRC-barrel domain"/>
    <property type="match status" value="1"/>
</dbReference>
<reference evidence="3" key="1">
    <citation type="submission" date="2016-07" db="EMBL/GenBank/DDBJ databases">
        <authorList>
            <person name="Florea S."/>
            <person name="Webb J.S."/>
            <person name="Jaromczyk J."/>
            <person name="Schardl C.L."/>
        </authorList>
    </citation>
    <scope>NUCLEOTIDE SEQUENCE [LARGE SCALE GENOMIC DNA]</scope>
    <source>
        <strain evidence="3">Z6</strain>
    </source>
</reference>
<sequence>MNLSELEGKEIINIYDGNRIGMIAGSDLVFNPRTGELESILIPQHSGILSIFSSEKYLSIPWDSIIKIGEQVIIVDLNSDNYEQYFTQFEY</sequence>
<dbReference type="PANTHER" id="PTHR40061">
    <property type="entry name" value="SPORULATION PROTEIN YLMC-RELATED"/>
    <property type="match status" value="1"/>
</dbReference>
<reference evidence="2 3" key="2">
    <citation type="submission" date="2016-08" db="EMBL/GenBank/DDBJ databases">
        <title>Orenia metallireducens sp. nov. strain Z6, a Novel Metal-reducing Firmicute from the Deep Subsurface.</title>
        <authorList>
            <person name="Maxim B.I."/>
            <person name="Kenneth K."/>
            <person name="Flynn T.M."/>
            <person name="Oloughlin E.J."/>
            <person name="Locke R.A."/>
            <person name="Weber J.R."/>
            <person name="Egan S.M."/>
            <person name="Mackie R.I."/>
            <person name="Cann I.K."/>
        </authorList>
    </citation>
    <scope>NUCLEOTIDE SEQUENCE [LARGE SCALE GENOMIC DNA]</scope>
    <source>
        <strain evidence="2 3">Z6</strain>
    </source>
</reference>
<dbReference type="Proteomes" id="UP000093514">
    <property type="component" value="Unassembled WGS sequence"/>
</dbReference>
<dbReference type="Pfam" id="PF05239">
    <property type="entry name" value="PRC"/>
    <property type="match status" value="1"/>
</dbReference>
<dbReference type="InterPro" id="IPR011033">
    <property type="entry name" value="PRC_barrel-like_sf"/>
</dbReference>
<organism evidence="2 3">
    <name type="scientific">Orenia metallireducens</name>
    <dbReference type="NCBI Taxonomy" id="1413210"/>
    <lineage>
        <taxon>Bacteria</taxon>
        <taxon>Bacillati</taxon>
        <taxon>Bacillota</taxon>
        <taxon>Clostridia</taxon>
        <taxon>Halanaerobiales</taxon>
        <taxon>Halobacteroidaceae</taxon>
        <taxon>Orenia</taxon>
    </lineage>
</organism>
<feature type="domain" description="PRC-barrel" evidence="1">
    <location>
        <begin position="2"/>
        <end position="80"/>
    </location>
</feature>
<dbReference type="InterPro" id="IPR014238">
    <property type="entry name" value="Spore_YlmC/YmxH"/>
</dbReference>
<keyword evidence="3" id="KW-1185">Reference proteome</keyword>
<dbReference type="PANTHER" id="PTHR40061:SF1">
    <property type="entry name" value="SPORULATION PROTEIN YLMC-RELATED"/>
    <property type="match status" value="1"/>
</dbReference>
<protein>
    <submittedName>
        <fullName evidence="2">YlmC/YmxH family sporulation protein</fullName>
    </submittedName>
</protein>